<name>A0ABS1HFC6_9BACT</name>
<evidence type="ECO:0000256" key="7">
    <source>
        <dbReference type="ARBA" id="ARBA00022915"/>
    </source>
</evidence>
<dbReference type="NCBIfam" id="TIGR00674">
    <property type="entry name" value="dapA"/>
    <property type="match status" value="1"/>
</dbReference>
<comment type="caution">
    <text evidence="14">The sequence shown here is derived from an EMBL/GenBank/DDBJ whole genome shotgun (WGS) entry which is preliminary data.</text>
</comment>
<dbReference type="GO" id="GO:0008840">
    <property type="term" value="F:4-hydroxy-tetrahydrodipicolinate synthase activity"/>
    <property type="evidence" value="ECO:0007669"/>
    <property type="project" value="UniProtKB-EC"/>
</dbReference>
<comment type="pathway">
    <text evidence="2 12">Amino-acid biosynthesis; L-lysine biosynthesis via DAP pathway; (S)-tetrahydrodipicolinate from L-aspartate: step 3/4.</text>
</comment>
<evidence type="ECO:0000256" key="5">
    <source>
        <dbReference type="ARBA" id="ARBA00022490"/>
    </source>
</evidence>
<evidence type="ECO:0000313" key="14">
    <source>
        <dbReference type="EMBL" id="MBK3516342.1"/>
    </source>
</evidence>
<dbReference type="PIRSF" id="PIRSF001365">
    <property type="entry name" value="DHDPS"/>
    <property type="match status" value="1"/>
</dbReference>
<feature type="site" description="Part of a proton relay during catalysis" evidence="12">
    <location>
        <position position="48"/>
    </location>
</feature>
<evidence type="ECO:0000313" key="15">
    <source>
        <dbReference type="Proteomes" id="UP000605676"/>
    </source>
</evidence>
<dbReference type="SMART" id="SM01130">
    <property type="entry name" value="DHDPS"/>
    <property type="match status" value="1"/>
</dbReference>
<evidence type="ECO:0000256" key="10">
    <source>
        <dbReference type="ARBA" id="ARBA00023270"/>
    </source>
</evidence>
<dbReference type="PANTHER" id="PTHR12128:SF66">
    <property type="entry name" value="4-HYDROXY-2-OXOGLUTARATE ALDOLASE, MITOCHONDRIAL"/>
    <property type="match status" value="1"/>
</dbReference>
<comment type="subcellular location">
    <subcellularLocation>
        <location evidence="12">Cytoplasm</location>
    </subcellularLocation>
</comment>
<evidence type="ECO:0000256" key="2">
    <source>
        <dbReference type="ARBA" id="ARBA00005120"/>
    </source>
</evidence>
<comment type="caution">
    <text evidence="12">Was originally thought to be a dihydrodipicolinate synthase (DHDPS), catalyzing the condensation of (S)-aspartate-beta-semialdehyde [(S)-ASA] and pyruvate to dihydrodipicolinate (DHDP). However, it was shown in E.coli that the product of the enzymatic reaction is not dihydrodipicolinate but in fact (4S)-4-hydroxy-2,3,4,5-tetrahydro-(2S)-dipicolinic acid (HTPA), and that the consecutive dehydration reaction leading to DHDP is not spontaneous but catalyzed by DapB.</text>
</comment>
<dbReference type="EC" id="4.3.3.7" evidence="4 12"/>
<comment type="catalytic activity">
    <reaction evidence="11 12">
        <text>L-aspartate 4-semialdehyde + pyruvate = (2S,4S)-4-hydroxy-2,3,4,5-tetrahydrodipicolinate + H2O + H(+)</text>
        <dbReference type="Rhea" id="RHEA:34171"/>
        <dbReference type="ChEBI" id="CHEBI:15361"/>
        <dbReference type="ChEBI" id="CHEBI:15377"/>
        <dbReference type="ChEBI" id="CHEBI:15378"/>
        <dbReference type="ChEBI" id="CHEBI:67139"/>
        <dbReference type="ChEBI" id="CHEBI:537519"/>
        <dbReference type="EC" id="4.3.3.7"/>
    </reaction>
</comment>
<keyword evidence="7 12" id="KW-0220">Diaminopimelate biosynthesis</keyword>
<organism evidence="14 15">
    <name type="scientific">Carboxylicivirga marina</name>
    <dbReference type="NCBI Taxonomy" id="2800988"/>
    <lineage>
        <taxon>Bacteria</taxon>
        <taxon>Pseudomonadati</taxon>
        <taxon>Bacteroidota</taxon>
        <taxon>Bacteroidia</taxon>
        <taxon>Marinilabiliales</taxon>
        <taxon>Marinilabiliaceae</taxon>
        <taxon>Carboxylicivirga</taxon>
    </lineage>
</organism>
<keyword evidence="15" id="KW-1185">Reference proteome</keyword>
<evidence type="ECO:0000256" key="1">
    <source>
        <dbReference type="ARBA" id="ARBA00003294"/>
    </source>
</evidence>
<keyword evidence="9 12" id="KW-0456">Lyase</keyword>
<keyword evidence="6 12" id="KW-0028">Amino-acid biosynthesis</keyword>
<keyword evidence="8 12" id="KW-0457">Lysine biosynthesis</keyword>
<dbReference type="Gene3D" id="3.20.20.70">
    <property type="entry name" value="Aldolase class I"/>
    <property type="match status" value="1"/>
</dbReference>
<dbReference type="PROSITE" id="PS00666">
    <property type="entry name" value="DHDPS_2"/>
    <property type="match status" value="1"/>
</dbReference>
<keyword evidence="5 12" id="KW-0963">Cytoplasm</keyword>
<evidence type="ECO:0000256" key="13">
    <source>
        <dbReference type="PIRNR" id="PIRNR001365"/>
    </source>
</evidence>
<evidence type="ECO:0000256" key="9">
    <source>
        <dbReference type="ARBA" id="ARBA00023239"/>
    </source>
</evidence>
<feature type="active site" description="Proton donor/acceptor" evidence="12">
    <location>
        <position position="137"/>
    </location>
</feature>
<dbReference type="InterPro" id="IPR002220">
    <property type="entry name" value="DapA-like"/>
</dbReference>
<dbReference type="EMBL" id="JAENRR010000005">
    <property type="protein sequence ID" value="MBK3516342.1"/>
    <property type="molecule type" value="Genomic_DNA"/>
</dbReference>
<dbReference type="InterPro" id="IPR013785">
    <property type="entry name" value="Aldolase_TIM"/>
</dbReference>
<evidence type="ECO:0000256" key="8">
    <source>
        <dbReference type="ARBA" id="ARBA00023154"/>
    </source>
</evidence>
<dbReference type="InterPro" id="IPR005263">
    <property type="entry name" value="DapA"/>
</dbReference>
<protein>
    <recommendedName>
        <fullName evidence="4 12">4-hydroxy-tetrahydrodipicolinate synthase</fullName>
        <shortName evidence="12">HTPA synthase</shortName>
        <ecNumber evidence="4 12">4.3.3.7</ecNumber>
    </recommendedName>
</protein>
<dbReference type="PANTHER" id="PTHR12128">
    <property type="entry name" value="DIHYDRODIPICOLINATE SYNTHASE"/>
    <property type="match status" value="1"/>
</dbReference>
<evidence type="ECO:0000256" key="3">
    <source>
        <dbReference type="ARBA" id="ARBA00007592"/>
    </source>
</evidence>
<proteinExistence type="inferred from homology"/>
<dbReference type="HAMAP" id="MF_00418">
    <property type="entry name" value="DapA"/>
    <property type="match status" value="1"/>
</dbReference>
<accession>A0ABS1HFC6</accession>
<dbReference type="CDD" id="cd00950">
    <property type="entry name" value="DHDPS"/>
    <property type="match status" value="1"/>
</dbReference>
<feature type="active site" description="Schiff-base intermediate with substrate" evidence="12">
    <location>
        <position position="166"/>
    </location>
</feature>
<sequence length="293" mass="31786">MSPQQLTGTGVALVTPFDNNKAVDHSALKKLVNYVIDGGVNYLVALGTTAETATLSNKEKLEVIHTIKEANSNRLPVILGMGSNNTDELIDTINRTDFDGVDAILSVTPFYNKPTQEGLYQHYKAIADVSPVPVILYNVPSRTGCNLNADTCLKLASNIENVVAVKEASGNWEQIMQIIKHKPQDFAVLSGDDATTLPLIASGANGVISVIANACPVEFSSMVNAAVENNMPKARQIHYSLIDLINNIFVEGNPAGIKALLEMRQIIDNQLRLPLVSTTDKLYNELKGYFNAF</sequence>
<evidence type="ECO:0000256" key="12">
    <source>
        <dbReference type="HAMAP-Rule" id="MF_00418"/>
    </source>
</evidence>
<gene>
    <name evidence="12" type="primary">dapA</name>
    <name evidence="14" type="ORF">JIV24_03245</name>
</gene>
<feature type="site" description="Part of a proton relay during catalysis" evidence="12">
    <location>
        <position position="111"/>
    </location>
</feature>
<dbReference type="PRINTS" id="PR00146">
    <property type="entry name" value="DHPICSNTHASE"/>
</dbReference>
<dbReference type="Pfam" id="PF00701">
    <property type="entry name" value="DHDPS"/>
    <property type="match status" value="1"/>
</dbReference>
<keyword evidence="10 12" id="KW-0704">Schiff base</keyword>
<feature type="binding site" evidence="12">
    <location>
        <position position="208"/>
    </location>
    <ligand>
        <name>pyruvate</name>
        <dbReference type="ChEBI" id="CHEBI:15361"/>
    </ligand>
</feature>
<dbReference type="Proteomes" id="UP000605676">
    <property type="component" value="Unassembled WGS sequence"/>
</dbReference>
<comment type="subunit">
    <text evidence="12">Homotetramer; dimer of dimers.</text>
</comment>
<feature type="binding site" evidence="12">
    <location>
        <position position="49"/>
    </location>
    <ligand>
        <name>pyruvate</name>
        <dbReference type="ChEBI" id="CHEBI:15361"/>
    </ligand>
</feature>
<evidence type="ECO:0000256" key="6">
    <source>
        <dbReference type="ARBA" id="ARBA00022605"/>
    </source>
</evidence>
<evidence type="ECO:0000256" key="4">
    <source>
        <dbReference type="ARBA" id="ARBA00012086"/>
    </source>
</evidence>
<comment type="function">
    <text evidence="1 12">Catalyzes the condensation of (S)-aspartate-beta-semialdehyde [(S)-ASA] and pyruvate to 4-hydroxy-tetrahydrodipicolinate (HTPA).</text>
</comment>
<reference evidence="14 15" key="1">
    <citation type="submission" date="2021-01" db="EMBL/GenBank/DDBJ databases">
        <title>Carboxyliciviraga sp.nov., isolated from coastal sediments.</title>
        <authorList>
            <person name="Lu D."/>
            <person name="Zhang T."/>
        </authorList>
    </citation>
    <scope>NUCLEOTIDE SEQUENCE [LARGE SCALE GENOMIC DNA]</scope>
    <source>
        <strain evidence="14 15">N1Y132</strain>
    </source>
</reference>
<evidence type="ECO:0000256" key="11">
    <source>
        <dbReference type="ARBA" id="ARBA00047836"/>
    </source>
</evidence>
<comment type="similarity">
    <text evidence="3 12 13">Belongs to the DapA family.</text>
</comment>
<dbReference type="InterPro" id="IPR020625">
    <property type="entry name" value="Schiff_base-form_aldolases_AS"/>
</dbReference>
<dbReference type="SUPFAM" id="SSF51569">
    <property type="entry name" value="Aldolase"/>
    <property type="match status" value="1"/>
</dbReference>